<evidence type="ECO:0008006" key="3">
    <source>
        <dbReference type="Google" id="ProtNLM"/>
    </source>
</evidence>
<dbReference type="RefSeq" id="WP_354644422.1">
    <property type="nucleotide sequence ID" value="NZ_CP159872.1"/>
</dbReference>
<name>A0AAU8K5F7_9ACTN</name>
<dbReference type="KEGG" id="kcm:ABWK59_33465"/>
<sequence>MPEWLLAVAVPVGVLGLVGGGFWLWARHGTQDPVEHHSSMPDEYTPPDG</sequence>
<evidence type="ECO:0000256" key="1">
    <source>
        <dbReference type="SAM" id="Phobius"/>
    </source>
</evidence>
<evidence type="ECO:0000313" key="2">
    <source>
        <dbReference type="EMBL" id="XCM83486.1"/>
    </source>
</evidence>
<accession>A0AAU8K5F7</accession>
<keyword evidence="1" id="KW-1133">Transmembrane helix</keyword>
<protein>
    <recommendedName>
        <fullName evidence="3">Secreted protein with PEP-CTERM sorting signal</fullName>
    </recommendedName>
</protein>
<dbReference type="AlphaFoldDB" id="A0AAU8K5F7"/>
<dbReference type="EMBL" id="CP159872">
    <property type="protein sequence ID" value="XCM83486.1"/>
    <property type="molecule type" value="Genomic_DNA"/>
</dbReference>
<feature type="transmembrane region" description="Helical" evidence="1">
    <location>
        <begin position="6"/>
        <end position="26"/>
    </location>
</feature>
<proteinExistence type="predicted"/>
<organism evidence="2">
    <name type="scientific">Kitasatospora camelliae</name>
    <dbReference type="NCBI Taxonomy" id="3156397"/>
    <lineage>
        <taxon>Bacteria</taxon>
        <taxon>Bacillati</taxon>
        <taxon>Actinomycetota</taxon>
        <taxon>Actinomycetes</taxon>
        <taxon>Kitasatosporales</taxon>
        <taxon>Streptomycetaceae</taxon>
        <taxon>Kitasatospora</taxon>
    </lineage>
</organism>
<keyword evidence="1" id="KW-0472">Membrane</keyword>
<gene>
    <name evidence="2" type="ORF">ABWK59_33465</name>
</gene>
<reference evidence="2" key="1">
    <citation type="submission" date="2024-06" db="EMBL/GenBank/DDBJ databases">
        <title>The genome sequences of Kitasatospora sp. strain HUAS MG31.</title>
        <authorList>
            <person name="Mo P."/>
        </authorList>
    </citation>
    <scope>NUCLEOTIDE SEQUENCE</scope>
    <source>
        <strain evidence="2">HUAS MG31</strain>
    </source>
</reference>
<keyword evidence="1" id="KW-0812">Transmembrane</keyword>